<dbReference type="InterPro" id="IPR037682">
    <property type="entry name" value="TonB_C"/>
</dbReference>
<evidence type="ECO:0000256" key="3">
    <source>
        <dbReference type="ARBA" id="ARBA00022989"/>
    </source>
</evidence>
<evidence type="ECO:0000259" key="7">
    <source>
        <dbReference type="PROSITE" id="PS52015"/>
    </source>
</evidence>
<dbReference type="PATRIC" id="fig|1173022.3.peg.309"/>
<feature type="compositionally biased region" description="Pro residues" evidence="5">
    <location>
        <begin position="188"/>
        <end position="202"/>
    </location>
</feature>
<dbReference type="Proteomes" id="UP000010472">
    <property type="component" value="Chromosome"/>
</dbReference>
<reference evidence="8 9" key="1">
    <citation type="submission" date="2012-06" db="EMBL/GenBank/DDBJ databases">
        <title>Finished chromosome of genome of Crinalium epipsammum PCC 9333.</title>
        <authorList>
            <consortium name="US DOE Joint Genome Institute"/>
            <person name="Gugger M."/>
            <person name="Coursin T."/>
            <person name="Rippka R."/>
            <person name="Tandeau De Marsac N."/>
            <person name="Huntemann M."/>
            <person name="Wei C.-L."/>
            <person name="Han J."/>
            <person name="Detter J.C."/>
            <person name="Han C."/>
            <person name="Tapia R."/>
            <person name="Davenport K."/>
            <person name="Daligault H."/>
            <person name="Erkkila T."/>
            <person name="Gu W."/>
            <person name="Munk A.C.C."/>
            <person name="Teshima H."/>
            <person name="Xu Y."/>
            <person name="Chain P."/>
            <person name="Chen A."/>
            <person name="Krypides N."/>
            <person name="Mavromatis K."/>
            <person name="Markowitz V."/>
            <person name="Szeto E."/>
            <person name="Ivanova N."/>
            <person name="Mikhailova N."/>
            <person name="Ovchinnikova G."/>
            <person name="Pagani I."/>
            <person name="Pati A."/>
            <person name="Goodwin L."/>
            <person name="Peters L."/>
            <person name="Pitluck S."/>
            <person name="Woyke T."/>
            <person name="Kerfeld C."/>
        </authorList>
    </citation>
    <scope>NUCLEOTIDE SEQUENCE [LARGE SCALE GENOMIC DNA]</scope>
    <source>
        <strain evidence="8 9">PCC 9333</strain>
    </source>
</reference>
<feature type="compositionally biased region" description="Low complexity" evidence="5">
    <location>
        <begin position="103"/>
        <end position="113"/>
    </location>
</feature>
<dbReference type="OrthoDB" id="532886at2"/>
<evidence type="ECO:0000256" key="2">
    <source>
        <dbReference type="ARBA" id="ARBA00022692"/>
    </source>
</evidence>
<dbReference type="HOGENOM" id="CLU_473889_0_0_3"/>
<feature type="compositionally biased region" description="Basic and acidic residues" evidence="5">
    <location>
        <begin position="470"/>
        <end position="505"/>
    </location>
</feature>
<accession>K9VUN5</accession>
<feature type="compositionally biased region" description="Pro residues" evidence="5">
    <location>
        <begin position="166"/>
        <end position="179"/>
    </location>
</feature>
<proteinExistence type="predicted"/>
<dbReference type="GO" id="GO:0055085">
    <property type="term" value="P:transmembrane transport"/>
    <property type="evidence" value="ECO:0007669"/>
    <property type="project" value="InterPro"/>
</dbReference>
<feature type="compositionally biased region" description="Pro residues" evidence="5">
    <location>
        <begin position="217"/>
        <end position="233"/>
    </location>
</feature>
<feature type="domain" description="TonB C-terminal" evidence="7">
    <location>
        <begin position="372"/>
        <end position="465"/>
    </location>
</feature>
<dbReference type="NCBIfam" id="TIGR01352">
    <property type="entry name" value="tonB_Cterm"/>
    <property type="match status" value="1"/>
</dbReference>
<dbReference type="RefSeq" id="WP_015201416.1">
    <property type="nucleotide sequence ID" value="NC_019753.1"/>
</dbReference>
<protein>
    <submittedName>
        <fullName evidence="8">Outer membrane transport energization protein TonB</fullName>
    </submittedName>
</protein>
<feature type="region of interest" description="Disordered" evidence="5">
    <location>
        <begin position="470"/>
        <end position="575"/>
    </location>
</feature>
<evidence type="ECO:0000256" key="5">
    <source>
        <dbReference type="SAM" id="MobiDB-lite"/>
    </source>
</evidence>
<feature type="compositionally biased region" description="Polar residues" evidence="5">
    <location>
        <begin position="283"/>
        <end position="306"/>
    </location>
</feature>
<dbReference type="AlphaFoldDB" id="K9VUN5"/>
<organism evidence="8 9">
    <name type="scientific">Crinalium epipsammum PCC 9333</name>
    <dbReference type="NCBI Taxonomy" id="1173022"/>
    <lineage>
        <taxon>Bacteria</taxon>
        <taxon>Bacillati</taxon>
        <taxon>Cyanobacteriota</taxon>
        <taxon>Cyanophyceae</taxon>
        <taxon>Gomontiellales</taxon>
        <taxon>Gomontiellaceae</taxon>
        <taxon>Crinalium</taxon>
    </lineage>
</organism>
<dbReference type="Pfam" id="PF03544">
    <property type="entry name" value="TonB_C"/>
    <property type="match status" value="1"/>
</dbReference>
<feature type="region of interest" description="Disordered" evidence="5">
    <location>
        <begin position="61"/>
        <end position="397"/>
    </location>
</feature>
<feature type="compositionally biased region" description="Polar residues" evidence="5">
    <location>
        <begin position="357"/>
        <end position="367"/>
    </location>
</feature>
<gene>
    <name evidence="8" type="ORF">Cri9333_0287</name>
</gene>
<dbReference type="EMBL" id="CP003620">
    <property type="protein sequence ID" value="AFZ11274.1"/>
    <property type="molecule type" value="Genomic_DNA"/>
</dbReference>
<dbReference type="PROSITE" id="PS52015">
    <property type="entry name" value="TONB_CTD"/>
    <property type="match status" value="1"/>
</dbReference>
<feature type="compositionally biased region" description="Low complexity" evidence="5">
    <location>
        <begin position="234"/>
        <end position="249"/>
    </location>
</feature>
<keyword evidence="3 6" id="KW-1133">Transmembrane helix</keyword>
<dbReference type="Gene3D" id="3.30.2420.10">
    <property type="entry name" value="TonB"/>
    <property type="match status" value="1"/>
</dbReference>
<dbReference type="SUPFAM" id="SSF74653">
    <property type="entry name" value="TolA/TonB C-terminal domain"/>
    <property type="match status" value="1"/>
</dbReference>
<feature type="compositionally biased region" description="Gly residues" evidence="5">
    <location>
        <begin position="310"/>
        <end position="354"/>
    </location>
</feature>
<feature type="compositionally biased region" description="Gly residues" evidence="5">
    <location>
        <begin position="82"/>
        <end position="102"/>
    </location>
</feature>
<evidence type="ECO:0000313" key="9">
    <source>
        <dbReference type="Proteomes" id="UP000010472"/>
    </source>
</evidence>
<dbReference type="KEGG" id="cep:Cri9333_0287"/>
<sequence>MGVSTIAVEQREKEEQQLRSFLTYSLIGSVVTHISLLILSTLWVKPAEVAAEEPIEIEIVDAPSIEETKPPENTELPAEATAGGGSGGSGGGFAGGSGGGAGASEIETSSASAQVAPKSVSADPRLSSITSAPLPSIAPQPEVPQFKIPDVPPPLSTRQIVSSLLPAPPVVPQLDPIPTPVASVPQEPVKPIPEETPAPDPTPLASLPSDAIAEPVKPTPTPSPSPTPTPTPSPVVNASPPVQPSQPATPRFPNFGSLAQKVTNFINPKNNTPTLPPLAANSLVPSNNTGGANNSSKVAVGTSNAFGANRGTGSGTGSGTGTGNGNGSGFGSGSGTGSGFGTGSGTGTGDGSGTGTKVATGSRNINRTPPAPRSGNTRPNCNPCTKPRHPSGAEELEGTVVVKMDVDKDGNVSNINLASGSGHNILDQTALETVRNEWKFTKSDNGEAGIKKKITFTLEGSNYNRTALERQRLADKKQKERQQQQERQRQALESQEKLDLERQQREANQLMQPVPAGIPDNRLPLPSVPSTPAAPPPTPAAPLPTPAPVPSISVPPVPEPNEMEQAPPPDPSASP</sequence>
<feature type="compositionally biased region" description="Polar residues" evidence="5">
    <location>
        <begin position="374"/>
        <end position="383"/>
    </location>
</feature>
<dbReference type="GO" id="GO:0016020">
    <property type="term" value="C:membrane"/>
    <property type="evidence" value="ECO:0007669"/>
    <property type="project" value="UniProtKB-SubCell"/>
</dbReference>
<evidence type="ECO:0000256" key="1">
    <source>
        <dbReference type="ARBA" id="ARBA00004167"/>
    </source>
</evidence>
<feature type="compositionally biased region" description="Pro residues" evidence="5">
    <location>
        <begin position="566"/>
        <end position="575"/>
    </location>
</feature>
<keyword evidence="4 6" id="KW-0472">Membrane</keyword>
<name>K9VUN5_9CYAN</name>
<evidence type="ECO:0000313" key="8">
    <source>
        <dbReference type="EMBL" id="AFZ11274.1"/>
    </source>
</evidence>
<dbReference type="eggNOG" id="COG0810">
    <property type="taxonomic scope" value="Bacteria"/>
</dbReference>
<feature type="transmembrane region" description="Helical" evidence="6">
    <location>
        <begin position="21"/>
        <end position="44"/>
    </location>
</feature>
<feature type="compositionally biased region" description="Pro residues" evidence="5">
    <location>
        <begin position="526"/>
        <end position="559"/>
    </location>
</feature>
<dbReference type="InterPro" id="IPR006260">
    <property type="entry name" value="TonB/TolA_C"/>
</dbReference>
<evidence type="ECO:0000256" key="6">
    <source>
        <dbReference type="SAM" id="Phobius"/>
    </source>
</evidence>
<keyword evidence="2 6" id="KW-0812">Transmembrane</keyword>
<dbReference type="STRING" id="1173022.Cri9333_0287"/>
<evidence type="ECO:0000256" key="4">
    <source>
        <dbReference type="ARBA" id="ARBA00023136"/>
    </source>
</evidence>
<keyword evidence="9" id="KW-1185">Reference proteome</keyword>
<comment type="subcellular location">
    <subcellularLocation>
        <location evidence="1">Membrane</location>
        <topology evidence="1">Single-pass membrane protein</topology>
    </subcellularLocation>
</comment>